<protein>
    <recommendedName>
        <fullName evidence="1">VQ domain-containing protein</fullName>
    </recommendedName>
</protein>
<dbReference type="AlphaFoldDB" id="A0AAN9KH69"/>
<organism evidence="2 3">
    <name type="scientific">Clitoria ternatea</name>
    <name type="common">Butterfly pea</name>
    <dbReference type="NCBI Taxonomy" id="43366"/>
    <lineage>
        <taxon>Eukaryota</taxon>
        <taxon>Viridiplantae</taxon>
        <taxon>Streptophyta</taxon>
        <taxon>Embryophyta</taxon>
        <taxon>Tracheophyta</taxon>
        <taxon>Spermatophyta</taxon>
        <taxon>Magnoliopsida</taxon>
        <taxon>eudicotyledons</taxon>
        <taxon>Gunneridae</taxon>
        <taxon>Pentapetalae</taxon>
        <taxon>rosids</taxon>
        <taxon>fabids</taxon>
        <taxon>Fabales</taxon>
        <taxon>Fabaceae</taxon>
        <taxon>Papilionoideae</taxon>
        <taxon>50 kb inversion clade</taxon>
        <taxon>NPAAA clade</taxon>
        <taxon>indigoferoid/millettioid clade</taxon>
        <taxon>Phaseoleae</taxon>
        <taxon>Clitoria</taxon>
    </lineage>
</organism>
<evidence type="ECO:0000313" key="3">
    <source>
        <dbReference type="Proteomes" id="UP001359559"/>
    </source>
</evidence>
<dbReference type="Pfam" id="PF05678">
    <property type="entry name" value="VQ"/>
    <property type="match status" value="1"/>
</dbReference>
<dbReference type="PANTHER" id="PTHR33624:SF25">
    <property type="entry name" value="VQ MOTIF PROTEIN"/>
    <property type="match status" value="1"/>
</dbReference>
<dbReference type="Proteomes" id="UP001359559">
    <property type="component" value="Unassembled WGS sequence"/>
</dbReference>
<dbReference type="PANTHER" id="PTHR33624">
    <property type="entry name" value="SIGMA FACTOR BINDING PROTEIN 1, CHLOROPLASTIC"/>
    <property type="match status" value="1"/>
</dbReference>
<dbReference type="InterPro" id="IPR008889">
    <property type="entry name" value="VQ"/>
</dbReference>
<accession>A0AAN9KH69</accession>
<dbReference type="EMBL" id="JAYKXN010000001">
    <property type="protein sequence ID" value="KAK7317367.1"/>
    <property type="molecule type" value="Genomic_DNA"/>
</dbReference>
<feature type="domain" description="VQ" evidence="1">
    <location>
        <begin position="21"/>
        <end position="47"/>
    </location>
</feature>
<comment type="caution">
    <text evidence="2">The sequence shown here is derived from an EMBL/GenBank/DDBJ whole genome shotgun (WGS) entry which is preliminary data.</text>
</comment>
<dbReference type="InterPro" id="IPR039335">
    <property type="entry name" value="SIB1/2"/>
</dbReference>
<proteinExistence type="predicted"/>
<gene>
    <name evidence="2" type="ORF">RJT34_01528</name>
</gene>
<reference evidence="2 3" key="1">
    <citation type="submission" date="2024-01" db="EMBL/GenBank/DDBJ databases">
        <title>The genomes of 5 underutilized Papilionoideae crops provide insights into root nodulation and disease resistance.</title>
        <authorList>
            <person name="Yuan L."/>
        </authorList>
    </citation>
    <scope>NUCLEOTIDE SEQUENCE [LARGE SCALE GENOMIC DNA]</scope>
    <source>
        <strain evidence="2">LY-2023</strain>
        <tissue evidence="2">Leaf</tissue>
    </source>
</reference>
<sequence>MMKNKRGSKRDKLKEIKVTYISSPVKVKTSASNFRALVQELTGQYSNVAETTTSIPVEEDQNCHFVHPHKGSHGTDQHWRVDGAHDQGTDLLKPGYNHEFLSRSYMEPFNQHHLQYDLLSFDMS</sequence>
<name>A0AAN9KH69_CLITE</name>
<keyword evidence="3" id="KW-1185">Reference proteome</keyword>
<evidence type="ECO:0000259" key="1">
    <source>
        <dbReference type="Pfam" id="PF05678"/>
    </source>
</evidence>
<evidence type="ECO:0000313" key="2">
    <source>
        <dbReference type="EMBL" id="KAK7317367.1"/>
    </source>
</evidence>